<dbReference type="EMBL" id="JAVAJI010000022">
    <property type="protein sequence ID" value="MDP4545650.1"/>
    <property type="molecule type" value="Genomic_DNA"/>
</dbReference>
<keyword evidence="1 9" id="KW-0436">Ligase</keyword>
<comment type="caution">
    <text evidence="13">The sequence shown here is derived from an EMBL/GenBank/DDBJ whole genome shotgun (WGS) entry which is preliminary data.</text>
</comment>
<feature type="domain" description="Mur ligase N-terminal catalytic" evidence="10">
    <location>
        <begin position="2"/>
        <end position="99"/>
    </location>
</feature>
<dbReference type="InterPro" id="IPR000713">
    <property type="entry name" value="Mur_ligase_N"/>
</dbReference>
<comment type="similarity">
    <text evidence="9">Belongs to the MurCDEF family. Mpl subfamily.</text>
</comment>
<feature type="domain" description="Mur ligase C-terminal" evidence="11">
    <location>
        <begin position="352"/>
        <end position="480"/>
    </location>
</feature>
<keyword evidence="3 9" id="KW-0547">Nucleotide-binding</keyword>
<comment type="pathway">
    <text evidence="9">Cell wall biogenesis; peptidoglycan recycling.</text>
</comment>
<evidence type="ECO:0000256" key="7">
    <source>
        <dbReference type="ARBA" id="ARBA00023306"/>
    </source>
</evidence>
<dbReference type="InterPro" id="IPR005757">
    <property type="entry name" value="Mpl"/>
</dbReference>
<proteinExistence type="inferred from homology"/>
<keyword evidence="6 9" id="KW-0573">Peptidoglycan synthesis</keyword>
<feature type="domain" description="Mur ligase central" evidence="12">
    <location>
        <begin position="108"/>
        <end position="330"/>
    </location>
</feature>
<dbReference type="SUPFAM" id="SSF53244">
    <property type="entry name" value="MurD-like peptide ligases, peptide-binding domain"/>
    <property type="match status" value="1"/>
</dbReference>
<keyword evidence="8 9" id="KW-0961">Cell wall biogenesis/degradation</keyword>
<dbReference type="RefSeq" id="WP_238060253.1">
    <property type="nucleotide sequence ID" value="NZ_JAVAJI010000022.1"/>
</dbReference>
<dbReference type="SUPFAM" id="SSF51984">
    <property type="entry name" value="MurCD N-terminal domain"/>
    <property type="match status" value="1"/>
</dbReference>
<evidence type="ECO:0000313" key="14">
    <source>
        <dbReference type="Proteomes" id="UP001228171"/>
    </source>
</evidence>
<keyword evidence="2 9" id="KW-0132">Cell division</keyword>
<dbReference type="Gene3D" id="3.90.190.20">
    <property type="entry name" value="Mur ligase, C-terminal domain"/>
    <property type="match status" value="1"/>
</dbReference>
<name>A0ABT9HIN7_9GAMM</name>
<dbReference type="EC" id="6.3.2.45" evidence="9"/>
<comment type="cofactor">
    <cofactor evidence="9">
        <name>Mg(2+)</name>
        <dbReference type="ChEBI" id="CHEBI:18420"/>
    </cofactor>
</comment>
<dbReference type="Proteomes" id="UP001228171">
    <property type="component" value="Unassembled WGS sequence"/>
</dbReference>
<dbReference type="Pfam" id="PF08245">
    <property type="entry name" value="Mur_ligase_M"/>
    <property type="match status" value="1"/>
</dbReference>
<evidence type="ECO:0000256" key="8">
    <source>
        <dbReference type="ARBA" id="ARBA00023316"/>
    </source>
</evidence>
<keyword evidence="14" id="KW-1185">Reference proteome</keyword>
<evidence type="ECO:0000259" key="11">
    <source>
        <dbReference type="Pfam" id="PF02875"/>
    </source>
</evidence>
<evidence type="ECO:0000259" key="10">
    <source>
        <dbReference type="Pfam" id="PF01225"/>
    </source>
</evidence>
<evidence type="ECO:0000256" key="2">
    <source>
        <dbReference type="ARBA" id="ARBA00022618"/>
    </source>
</evidence>
<evidence type="ECO:0000256" key="3">
    <source>
        <dbReference type="ARBA" id="ARBA00022741"/>
    </source>
</evidence>
<dbReference type="Pfam" id="PF01225">
    <property type="entry name" value="Mur_ligase"/>
    <property type="match status" value="1"/>
</dbReference>
<evidence type="ECO:0000313" key="13">
    <source>
        <dbReference type="EMBL" id="MDP4545650.1"/>
    </source>
</evidence>
<dbReference type="NCBIfam" id="TIGR01081">
    <property type="entry name" value="mpl"/>
    <property type="match status" value="1"/>
</dbReference>
<comment type="function">
    <text evidence="9">Reutilizes the intact tripeptide L-alanyl-gamma-D-glutamyl-meso-diaminopimelate by linking it to UDP-N-acetylmuramate.</text>
</comment>
<dbReference type="InterPro" id="IPR004101">
    <property type="entry name" value="Mur_ligase_C"/>
</dbReference>
<keyword evidence="9" id="KW-0460">Magnesium</keyword>
<comment type="catalytic activity">
    <reaction evidence="9">
        <text>UDP-N-acetyl-alpha-D-muramate + L-alanyl-gamma-D-glutamyl-meso-2,6-diaminopimelate + ATP = UDP-N-acetyl-alpha-D-muramoyl-L-alanyl-gamma-D-glutamyl-meso-2,6-diaminopimelate + ADP + phosphate + H(+)</text>
        <dbReference type="Rhea" id="RHEA:29563"/>
        <dbReference type="ChEBI" id="CHEBI:15378"/>
        <dbReference type="ChEBI" id="CHEBI:30616"/>
        <dbReference type="ChEBI" id="CHEBI:43474"/>
        <dbReference type="ChEBI" id="CHEBI:61401"/>
        <dbReference type="ChEBI" id="CHEBI:70757"/>
        <dbReference type="ChEBI" id="CHEBI:83905"/>
        <dbReference type="ChEBI" id="CHEBI:456216"/>
        <dbReference type="EC" id="6.3.2.45"/>
    </reaction>
</comment>
<dbReference type="Pfam" id="PF02875">
    <property type="entry name" value="Mur_ligase_C"/>
    <property type="match status" value="1"/>
</dbReference>
<organism evidence="13 14">
    <name type="scientific">Psychrobacter faecalis</name>
    <dbReference type="NCBI Taxonomy" id="180588"/>
    <lineage>
        <taxon>Bacteria</taxon>
        <taxon>Pseudomonadati</taxon>
        <taxon>Pseudomonadota</taxon>
        <taxon>Gammaproteobacteria</taxon>
        <taxon>Moraxellales</taxon>
        <taxon>Moraxellaceae</taxon>
        <taxon>Psychrobacter</taxon>
    </lineage>
</organism>
<feature type="binding site" evidence="9">
    <location>
        <begin position="110"/>
        <end position="116"/>
    </location>
    <ligand>
        <name>ATP</name>
        <dbReference type="ChEBI" id="CHEBI:30616"/>
    </ligand>
</feature>
<dbReference type="InterPro" id="IPR036615">
    <property type="entry name" value="Mur_ligase_C_dom_sf"/>
</dbReference>
<sequence length="496" mass="53997">MHIHILGICGTFMGSLALLARSLGHTVTGSDANVYPPMSTQLENAGVTIAEGYLVEHLQPAPDLVVVGNAMKRGMDVIEYMLDSGLRYTSGPQFLSEQVLQSRHVIAVAGTHGKTTTTTMLAWILHYAGIDTGFLIGGVPLVNTSDEHLQQVFAHSSYLGAEKVADGSGEKIGYFVIEADEYDSAFFDKRSKFVHYRPRTAILNNLEFDHADIFADLNAIQTQFHHMVRMIPSSGKIIMPAATISLEETLAKGVWTPVWRTAVIDKQSVDYKKDEQNLQHTSDWQAELISADGGQFSVSFAGNDEHTAIVDWSMSGIHNVNNALVAVAAAYNIGVDIKAACAALSAFAGIKRRMELIGDVNDILVFDDFAHHPTAITTTLDGAKKKLADRRIWAIIEPRSNTMKMGIHQDSLAESAVLADHTLWYEPTGLEWGLKDVIDNAKANNPNIASQQVLSSTEAIIGHIINNAQAGDAIVIMSNGGFEGIHQRLLTALRNK</sequence>
<reference evidence="13 14" key="1">
    <citation type="submission" date="2023-08" db="EMBL/GenBank/DDBJ databases">
        <authorList>
            <person name="Kumar R."/>
        </authorList>
    </citation>
    <scope>NUCLEOTIDE SEQUENCE [LARGE SCALE GENOMIC DNA]</scope>
    <source>
        <strain evidence="13 14">LUR13</strain>
    </source>
</reference>
<keyword evidence="4 9" id="KW-0067">ATP-binding</keyword>
<evidence type="ECO:0000256" key="5">
    <source>
        <dbReference type="ARBA" id="ARBA00022960"/>
    </source>
</evidence>
<accession>A0ABT9HIN7</accession>
<evidence type="ECO:0000256" key="9">
    <source>
        <dbReference type="HAMAP-Rule" id="MF_02020"/>
    </source>
</evidence>
<dbReference type="GO" id="GO:0106418">
    <property type="term" value="F:UDP-N-acetylmuramate-L-alanyl-gamma-D-glutamyl-meso-2,6-diaminoheptanedioate ligase activity"/>
    <property type="evidence" value="ECO:0007669"/>
    <property type="project" value="UniProtKB-EC"/>
</dbReference>
<gene>
    <name evidence="9 13" type="primary">mpl</name>
    <name evidence="13" type="ORF">Q8P09_11245</name>
</gene>
<keyword evidence="7 9" id="KW-0131">Cell cycle</keyword>
<dbReference type="InterPro" id="IPR036565">
    <property type="entry name" value="Mur-like_cat_sf"/>
</dbReference>
<protein>
    <recommendedName>
        <fullName evidence="9">UDP-N-acetylmuramate--L-alanyl-gamma-D-glutamyl-meso-2,6-diaminoheptandioate ligase</fullName>
        <ecNumber evidence="9">6.3.2.45</ecNumber>
    </recommendedName>
    <alternativeName>
        <fullName evidence="9">Murein peptide ligase</fullName>
    </alternativeName>
    <alternativeName>
        <fullName evidence="9">UDP-N-acetylmuramate:L-alanyl-gamma-D-glutamyl-meso-diaminopimelate ligase</fullName>
    </alternativeName>
</protein>
<dbReference type="InterPro" id="IPR050061">
    <property type="entry name" value="MurCDEF_pg_biosynth"/>
</dbReference>
<dbReference type="InterPro" id="IPR013221">
    <property type="entry name" value="Mur_ligase_cen"/>
</dbReference>
<dbReference type="Gene3D" id="3.40.50.720">
    <property type="entry name" value="NAD(P)-binding Rossmann-like Domain"/>
    <property type="match status" value="1"/>
</dbReference>
<dbReference type="PANTHER" id="PTHR43445">
    <property type="entry name" value="UDP-N-ACETYLMURAMATE--L-ALANINE LIGASE-RELATED"/>
    <property type="match status" value="1"/>
</dbReference>
<dbReference type="Gene3D" id="3.40.1190.10">
    <property type="entry name" value="Mur-like, catalytic domain"/>
    <property type="match status" value="1"/>
</dbReference>
<evidence type="ECO:0000256" key="4">
    <source>
        <dbReference type="ARBA" id="ARBA00022840"/>
    </source>
</evidence>
<dbReference type="HAMAP" id="MF_02020">
    <property type="entry name" value="Mpl"/>
    <property type="match status" value="1"/>
</dbReference>
<dbReference type="SUPFAM" id="SSF53623">
    <property type="entry name" value="MurD-like peptide ligases, catalytic domain"/>
    <property type="match status" value="1"/>
</dbReference>
<dbReference type="PANTHER" id="PTHR43445:SF5">
    <property type="entry name" value="UDP-N-ACETYLMURAMATE--L-ALANYL-GAMMA-D-GLUTAMYL-MESO-2,6-DIAMINOHEPTANDIOATE LIGASE"/>
    <property type="match status" value="1"/>
</dbReference>
<evidence type="ECO:0000259" key="12">
    <source>
        <dbReference type="Pfam" id="PF08245"/>
    </source>
</evidence>
<evidence type="ECO:0000256" key="6">
    <source>
        <dbReference type="ARBA" id="ARBA00022984"/>
    </source>
</evidence>
<keyword evidence="5 9" id="KW-0133">Cell shape</keyword>
<evidence type="ECO:0000256" key="1">
    <source>
        <dbReference type="ARBA" id="ARBA00022598"/>
    </source>
</evidence>